<keyword evidence="6 13" id="KW-0028">Amino-acid biosynthesis</keyword>
<keyword evidence="10 13" id="KW-0486">Methionine biosynthesis</keyword>
<reference evidence="17 18" key="1">
    <citation type="submission" date="2022-05" db="EMBL/GenBank/DDBJ databases">
        <title>Luteimonas sp. SX5, whole genome shotgun sequencing project.</title>
        <authorList>
            <person name="Zhao G."/>
            <person name="Shen L."/>
        </authorList>
    </citation>
    <scope>NUCLEOTIDE SEQUENCE [LARGE SCALE GENOMIC DNA]</scope>
    <source>
        <strain evidence="17 18">SX5</strain>
    </source>
</reference>
<dbReference type="PANTHER" id="PTHR43070">
    <property type="match status" value="1"/>
</dbReference>
<dbReference type="InterPro" id="IPR019811">
    <property type="entry name" value="HDH_CS"/>
</dbReference>
<evidence type="ECO:0000259" key="15">
    <source>
        <dbReference type="Pfam" id="PF00742"/>
    </source>
</evidence>
<comment type="caution">
    <text evidence="17">The sequence shown here is derived from an EMBL/GenBank/DDBJ whole genome shotgun (WGS) entry which is preliminary data.</text>
</comment>
<evidence type="ECO:0000256" key="12">
    <source>
        <dbReference type="ARBA" id="ARBA00049031"/>
    </source>
</evidence>
<comment type="pathway">
    <text evidence="3">Amino-acid biosynthesis; L-methionine biosynthesis via de novo pathway; L-homoserine from L-aspartate: step 3/3.</text>
</comment>
<dbReference type="InterPro" id="IPR001342">
    <property type="entry name" value="HDH_cat"/>
</dbReference>
<name>A0ABT0MKA5_9GAMM</name>
<dbReference type="Proteomes" id="UP001431217">
    <property type="component" value="Unassembled WGS sequence"/>
</dbReference>
<dbReference type="PIRSF" id="PIRSF036497">
    <property type="entry name" value="HDH_short"/>
    <property type="match status" value="1"/>
</dbReference>
<comment type="cofactor">
    <cofactor evidence="1">
        <name>a metal cation</name>
        <dbReference type="ChEBI" id="CHEBI:25213"/>
    </cofactor>
</comment>
<evidence type="ECO:0000256" key="3">
    <source>
        <dbReference type="ARBA" id="ARBA00005062"/>
    </source>
</evidence>
<evidence type="ECO:0000313" key="18">
    <source>
        <dbReference type="Proteomes" id="UP001431217"/>
    </source>
</evidence>
<evidence type="ECO:0000256" key="11">
    <source>
        <dbReference type="ARBA" id="ARBA00048841"/>
    </source>
</evidence>
<organism evidence="17 18">
    <name type="scientific">Luteimonas galliterrae</name>
    <dbReference type="NCBI Taxonomy" id="2940486"/>
    <lineage>
        <taxon>Bacteria</taxon>
        <taxon>Pseudomonadati</taxon>
        <taxon>Pseudomonadota</taxon>
        <taxon>Gammaproteobacteria</taxon>
        <taxon>Lysobacterales</taxon>
        <taxon>Lysobacteraceae</taxon>
        <taxon>Luteimonas</taxon>
    </lineage>
</organism>
<keyword evidence="8 13" id="KW-0521">NADP</keyword>
<keyword evidence="18" id="KW-1185">Reference proteome</keyword>
<evidence type="ECO:0000256" key="5">
    <source>
        <dbReference type="ARBA" id="ARBA00013213"/>
    </source>
</evidence>
<sequence length="359" mass="37967">MATQAPAPIAQARAPQQPRLALLGTGTVGRAFVARHQRLLQCGIALPVFELLANSRGSFDCDGAPDLALQIAIDALRGDEPHQVDAARLRRGDIVVDATASDAVASRHAEWLSRGIRVVTANKLGNGADLLRAQAIARAQREGHAQYGDSATVGAGLPLLRSIRELVAGGDRIHAVEGVLSGSLAWLFDRYDGMRPFSSFVREAREAGYTEPDPRIDLSGEDVRRKLLILARAAGIALEAHEIRVDSLVPSGLAALADDTFDSGLPSLDAPLRERYQEAYRDGAKLRFVGCFGSDGASVGLQALPADHPLCGGSGTDNRVAIRSDRYADQPLVIQGPGAGAEVTAASLLDDVLRIAQTP</sequence>
<dbReference type="InterPro" id="IPR036291">
    <property type="entry name" value="NAD(P)-bd_dom_sf"/>
</dbReference>
<dbReference type="Gene3D" id="3.30.360.10">
    <property type="entry name" value="Dihydrodipicolinate Reductase, domain 2"/>
    <property type="match status" value="1"/>
</dbReference>
<accession>A0ABT0MKA5</accession>
<dbReference type="Gene3D" id="3.40.50.720">
    <property type="entry name" value="NAD(P)-binding Rossmann-like Domain"/>
    <property type="match status" value="1"/>
</dbReference>
<gene>
    <name evidence="17" type="ORF">M2650_11785</name>
</gene>
<evidence type="ECO:0000313" key="17">
    <source>
        <dbReference type="EMBL" id="MCL1635304.1"/>
    </source>
</evidence>
<dbReference type="InterPro" id="IPR022697">
    <property type="entry name" value="HDH_short"/>
</dbReference>
<feature type="domain" description="Aspartate/homoserine dehydrogenase NAD-binding" evidence="16">
    <location>
        <begin position="75"/>
        <end position="145"/>
    </location>
</feature>
<dbReference type="SUPFAM" id="SSF51735">
    <property type="entry name" value="NAD(P)-binding Rossmann-fold domains"/>
    <property type="match status" value="1"/>
</dbReference>
<evidence type="ECO:0000256" key="1">
    <source>
        <dbReference type="ARBA" id="ARBA00001920"/>
    </source>
</evidence>
<evidence type="ECO:0000256" key="10">
    <source>
        <dbReference type="ARBA" id="ARBA00023167"/>
    </source>
</evidence>
<evidence type="ECO:0000256" key="4">
    <source>
        <dbReference type="ARBA" id="ARBA00006753"/>
    </source>
</evidence>
<comment type="similarity">
    <text evidence="4 13 14">Belongs to the homoserine dehydrogenase family.</text>
</comment>
<evidence type="ECO:0000256" key="8">
    <source>
        <dbReference type="ARBA" id="ARBA00022857"/>
    </source>
</evidence>
<evidence type="ECO:0000256" key="7">
    <source>
        <dbReference type="ARBA" id="ARBA00022697"/>
    </source>
</evidence>
<evidence type="ECO:0000256" key="14">
    <source>
        <dbReference type="RuleBase" id="RU004171"/>
    </source>
</evidence>
<protein>
    <recommendedName>
        <fullName evidence="5 13">Homoserine dehydrogenase</fullName>
        <shortName evidence="13">HDH</shortName>
        <ecNumber evidence="5 13">1.1.1.3</ecNumber>
    </recommendedName>
</protein>
<dbReference type="Pfam" id="PF00742">
    <property type="entry name" value="Homoserine_dh"/>
    <property type="match status" value="1"/>
</dbReference>
<dbReference type="RefSeq" id="WP_249474730.1">
    <property type="nucleotide sequence ID" value="NZ_JAMBEP010000002.1"/>
</dbReference>
<dbReference type="PANTHER" id="PTHR43070:SF5">
    <property type="entry name" value="HOMOSERINE DEHYDROGENASE"/>
    <property type="match status" value="1"/>
</dbReference>
<evidence type="ECO:0000256" key="9">
    <source>
        <dbReference type="ARBA" id="ARBA00023002"/>
    </source>
</evidence>
<keyword evidence="7 13" id="KW-0791">Threonine biosynthesis</keyword>
<keyword evidence="9 13" id="KW-0560">Oxidoreductase</keyword>
<evidence type="ECO:0000256" key="13">
    <source>
        <dbReference type="PIRNR" id="PIRNR036497"/>
    </source>
</evidence>
<evidence type="ECO:0000259" key="16">
    <source>
        <dbReference type="Pfam" id="PF03447"/>
    </source>
</evidence>
<dbReference type="InterPro" id="IPR011147">
    <property type="entry name" value="Bifunc_Aspkin/hSer_DH"/>
</dbReference>
<comment type="catalytic activity">
    <reaction evidence="12">
        <text>L-homoserine + NAD(+) = L-aspartate 4-semialdehyde + NADH + H(+)</text>
        <dbReference type="Rhea" id="RHEA:15757"/>
        <dbReference type="ChEBI" id="CHEBI:15378"/>
        <dbReference type="ChEBI" id="CHEBI:57476"/>
        <dbReference type="ChEBI" id="CHEBI:57540"/>
        <dbReference type="ChEBI" id="CHEBI:57945"/>
        <dbReference type="ChEBI" id="CHEBI:537519"/>
        <dbReference type="EC" id="1.1.1.3"/>
    </reaction>
    <physiologicalReaction direction="right-to-left" evidence="12">
        <dbReference type="Rhea" id="RHEA:15759"/>
    </physiologicalReaction>
</comment>
<dbReference type="EC" id="1.1.1.3" evidence="5 13"/>
<dbReference type="EMBL" id="JAMBEP010000002">
    <property type="protein sequence ID" value="MCL1635304.1"/>
    <property type="molecule type" value="Genomic_DNA"/>
</dbReference>
<proteinExistence type="inferred from homology"/>
<evidence type="ECO:0000256" key="2">
    <source>
        <dbReference type="ARBA" id="ARBA00005056"/>
    </source>
</evidence>
<comment type="catalytic activity">
    <reaction evidence="11">
        <text>L-homoserine + NADP(+) = L-aspartate 4-semialdehyde + NADPH + H(+)</text>
        <dbReference type="Rhea" id="RHEA:15761"/>
        <dbReference type="ChEBI" id="CHEBI:15378"/>
        <dbReference type="ChEBI" id="CHEBI:57476"/>
        <dbReference type="ChEBI" id="CHEBI:57783"/>
        <dbReference type="ChEBI" id="CHEBI:58349"/>
        <dbReference type="ChEBI" id="CHEBI:537519"/>
        <dbReference type="EC" id="1.1.1.3"/>
    </reaction>
    <physiologicalReaction direction="right-to-left" evidence="11">
        <dbReference type="Rhea" id="RHEA:15763"/>
    </physiologicalReaction>
</comment>
<evidence type="ECO:0000256" key="6">
    <source>
        <dbReference type="ARBA" id="ARBA00022605"/>
    </source>
</evidence>
<dbReference type="InterPro" id="IPR005106">
    <property type="entry name" value="Asp/hSer_DH_NAD-bd"/>
</dbReference>
<comment type="pathway">
    <text evidence="2">Amino-acid biosynthesis; L-threonine biosynthesis; L-threonine from L-aspartate: step 3/5.</text>
</comment>
<dbReference type="Pfam" id="PF03447">
    <property type="entry name" value="NAD_binding_3"/>
    <property type="match status" value="1"/>
</dbReference>
<dbReference type="PROSITE" id="PS01042">
    <property type="entry name" value="HOMOSER_DHGENASE"/>
    <property type="match status" value="1"/>
</dbReference>
<dbReference type="SUPFAM" id="SSF55347">
    <property type="entry name" value="Glyceraldehyde-3-phosphate dehydrogenase-like, C-terminal domain"/>
    <property type="match status" value="1"/>
</dbReference>
<feature type="domain" description="Homoserine dehydrogenase catalytic" evidence="15">
    <location>
        <begin position="158"/>
        <end position="353"/>
    </location>
</feature>